<comment type="caution">
    <text evidence="2">The sequence shown here is derived from an EMBL/GenBank/DDBJ whole genome shotgun (WGS) entry which is preliminary data.</text>
</comment>
<name>A0ABQ5XVS4_9GAMM</name>
<sequence>MHSTQTPPRFPFTILKGEGTTMRILIAAILGGIVMFIWGAIAHMFLGLGNPGIHQPANEDIVLSTLHEGLGTTPGVYILPSFDPKQWNNPVAREAYAKKSSTSPYAWVVYLPQGDDMTDMHRQLPRQWASDTLASLMLAFVMGLAAFSFSQRLRIAVAAALFAWLSTLVPYWNWYRFPDALTWAALFTQLIGWLLAGAVMAWWIGRGERKPA</sequence>
<keyword evidence="1" id="KW-0812">Transmembrane</keyword>
<accession>A0ABQ5XVS4</accession>
<dbReference type="EMBL" id="BSOB01000061">
    <property type="protein sequence ID" value="GLQ95442.1"/>
    <property type="molecule type" value="Genomic_DNA"/>
</dbReference>
<feature type="transmembrane region" description="Helical" evidence="1">
    <location>
        <begin position="155"/>
        <end position="174"/>
    </location>
</feature>
<evidence type="ECO:0000256" key="1">
    <source>
        <dbReference type="SAM" id="Phobius"/>
    </source>
</evidence>
<feature type="transmembrane region" description="Helical" evidence="1">
    <location>
        <begin position="128"/>
        <end position="148"/>
    </location>
</feature>
<keyword evidence="1" id="KW-1133">Transmembrane helix</keyword>
<reference evidence="3" key="1">
    <citation type="journal article" date="2019" name="Int. J. Syst. Evol. Microbiol.">
        <title>The Global Catalogue of Microorganisms (GCM) 10K type strain sequencing project: providing services to taxonomists for standard genome sequencing and annotation.</title>
        <authorList>
            <consortium name="The Broad Institute Genomics Platform"/>
            <consortium name="The Broad Institute Genome Sequencing Center for Infectious Disease"/>
            <person name="Wu L."/>
            <person name="Ma J."/>
        </authorList>
    </citation>
    <scope>NUCLEOTIDE SEQUENCE [LARGE SCALE GENOMIC DNA]</scope>
    <source>
        <strain evidence="3">NBRC 111980</strain>
    </source>
</reference>
<feature type="transmembrane region" description="Helical" evidence="1">
    <location>
        <begin position="24"/>
        <end position="46"/>
    </location>
</feature>
<evidence type="ECO:0000313" key="2">
    <source>
        <dbReference type="EMBL" id="GLQ95442.1"/>
    </source>
</evidence>
<protein>
    <submittedName>
        <fullName evidence="2">Uncharacterized protein</fullName>
    </submittedName>
</protein>
<proteinExistence type="predicted"/>
<evidence type="ECO:0000313" key="3">
    <source>
        <dbReference type="Proteomes" id="UP001156670"/>
    </source>
</evidence>
<organism evidence="2 3">
    <name type="scientific">Dyella acidisoli</name>
    <dbReference type="NCBI Taxonomy" id="1867834"/>
    <lineage>
        <taxon>Bacteria</taxon>
        <taxon>Pseudomonadati</taxon>
        <taxon>Pseudomonadota</taxon>
        <taxon>Gammaproteobacteria</taxon>
        <taxon>Lysobacterales</taxon>
        <taxon>Rhodanobacteraceae</taxon>
        <taxon>Dyella</taxon>
    </lineage>
</organism>
<gene>
    <name evidence="2" type="ORF">GCM10007901_43970</name>
</gene>
<keyword evidence="1" id="KW-0472">Membrane</keyword>
<dbReference type="Proteomes" id="UP001156670">
    <property type="component" value="Unassembled WGS sequence"/>
</dbReference>
<feature type="transmembrane region" description="Helical" evidence="1">
    <location>
        <begin position="180"/>
        <end position="204"/>
    </location>
</feature>
<keyword evidence="3" id="KW-1185">Reference proteome</keyword>